<feature type="domain" description="FAD-binding FR-type" evidence="28">
    <location>
        <begin position="130"/>
        <end position="271"/>
    </location>
</feature>
<evidence type="ECO:0000256" key="7">
    <source>
        <dbReference type="ARBA" id="ARBA00019729"/>
    </source>
</evidence>
<evidence type="ECO:0000256" key="17">
    <source>
        <dbReference type="ARBA" id="ARBA00023014"/>
    </source>
</evidence>
<keyword evidence="17" id="KW-0411">Iron-sulfur</keyword>
<evidence type="ECO:0000256" key="1">
    <source>
        <dbReference type="ARBA" id="ARBA00001974"/>
    </source>
</evidence>
<evidence type="ECO:0000256" key="8">
    <source>
        <dbReference type="ARBA" id="ARBA00022448"/>
    </source>
</evidence>
<evidence type="ECO:0000256" key="25">
    <source>
        <dbReference type="ARBA" id="ARBA00030787"/>
    </source>
</evidence>
<dbReference type="RefSeq" id="WP_107977845.1">
    <property type="nucleotide sequence ID" value="NZ_BMEZ01000022.1"/>
</dbReference>
<evidence type="ECO:0000256" key="6">
    <source>
        <dbReference type="ARBA" id="ARBA00013099"/>
    </source>
</evidence>
<protein>
    <recommendedName>
        <fullName evidence="7">Na(+)-translocating NADH-quinone reductase subunit F</fullName>
        <ecNumber evidence="6">7.2.1.1</ecNumber>
    </recommendedName>
    <alternativeName>
        <fullName evidence="25">NQR complex subunit F</fullName>
    </alternativeName>
    <alternativeName>
        <fullName evidence="24">NQR-1 subunit F</fullName>
    </alternativeName>
</protein>
<keyword evidence="15" id="KW-1278">Translocase</keyword>
<keyword evidence="18" id="KW-0520">NAD</keyword>
<evidence type="ECO:0000256" key="13">
    <source>
        <dbReference type="ARBA" id="ARBA00022723"/>
    </source>
</evidence>
<dbReference type="InterPro" id="IPR036010">
    <property type="entry name" value="2Fe-2S_ferredoxin-like_sf"/>
</dbReference>
<keyword evidence="11" id="KW-0285">Flavoprotein</keyword>
<dbReference type="Gene3D" id="3.10.20.30">
    <property type="match status" value="1"/>
</dbReference>
<comment type="subcellular location">
    <subcellularLocation>
        <location evidence="3">Cell inner membrane</location>
    </subcellularLocation>
</comment>
<dbReference type="Gene3D" id="3.40.50.80">
    <property type="entry name" value="Nucleotide-binding domain of ferredoxin-NADP reductase (FNR) module"/>
    <property type="match status" value="1"/>
</dbReference>
<keyword evidence="10" id="KW-0997">Cell inner membrane</keyword>
<dbReference type="InterPro" id="IPR039261">
    <property type="entry name" value="FNR_nucleotide-bd"/>
</dbReference>
<keyword evidence="14" id="KW-0274">FAD</keyword>
<evidence type="ECO:0000256" key="10">
    <source>
        <dbReference type="ARBA" id="ARBA00022519"/>
    </source>
</evidence>
<dbReference type="Gene3D" id="2.40.30.10">
    <property type="entry name" value="Translation factors"/>
    <property type="match status" value="1"/>
</dbReference>
<evidence type="ECO:0000256" key="15">
    <source>
        <dbReference type="ARBA" id="ARBA00022967"/>
    </source>
</evidence>
<dbReference type="PROSITE" id="PS51085">
    <property type="entry name" value="2FE2S_FER_2"/>
    <property type="match status" value="1"/>
</dbReference>
<comment type="catalytic activity">
    <reaction evidence="26">
        <text>a ubiquinone + n Na(+)(in) + NADH + H(+) = a ubiquinol + n Na(+)(out) + NAD(+)</text>
        <dbReference type="Rhea" id="RHEA:47748"/>
        <dbReference type="Rhea" id="RHEA-COMP:9565"/>
        <dbReference type="Rhea" id="RHEA-COMP:9566"/>
        <dbReference type="ChEBI" id="CHEBI:15378"/>
        <dbReference type="ChEBI" id="CHEBI:16389"/>
        <dbReference type="ChEBI" id="CHEBI:17976"/>
        <dbReference type="ChEBI" id="CHEBI:29101"/>
        <dbReference type="ChEBI" id="CHEBI:57540"/>
        <dbReference type="ChEBI" id="CHEBI:57945"/>
        <dbReference type="EC" id="7.2.1.1"/>
    </reaction>
</comment>
<evidence type="ECO:0000256" key="16">
    <source>
        <dbReference type="ARBA" id="ARBA00023004"/>
    </source>
</evidence>
<evidence type="ECO:0000313" key="29">
    <source>
        <dbReference type="EMBL" id="PTX45395.1"/>
    </source>
</evidence>
<gene>
    <name evidence="29" type="ORF">C8N44_12250</name>
</gene>
<evidence type="ECO:0000256" key="19">
    <source>
        <dbReference type="ARBA" id="ARBA00023053"/>
    </source>
</evidence>
<evidence type="ECO:0000256" key="2">
    <source>
        <dbReference type="ARBA" id="ARBA00002972"/>
    </source>
</evidence>
<evidence type="ECO:0000256" key="11">
    <source>
        <dbReference type="ARBA" id="ARBA00022630"/>
    </source>
</evidence>
<dbReference type="GO" id="GO:0051537">
    <property type="term" value="F:2 iron, 2 sulfur cluster binding"/>
    <property type="evidence" value="ECO:0007669"/>
    <property type="project" value="UniProtKB-KW"/>
</dbReference>
<dbReference type="GO" id="GO:0005886">
    <property type="term" value="C:plasma membrane"/>
    <property type="evidence" value="ECO:0007669"/>
    <property type="project" value="UniProtKB-SubCell"/>
</dbReference>
<dbReference type="Proteomes" id="UP000244069">
    <property type="component" value="Unassembled WGS sequence"/>
</dbReference>
<proteinExistence type="inferred from homology"/>
<dbReference type="SUPFAM" id="SSF63380">
    <property type="entry name" value="Riboflavin synthase domain-like"/>
    <property type="match status" value="1"/>
</dbReference>
<dbReference type="OrthoDB" id="9806195at2"/>
<evidence type="ECO:0000313" key="30">
    <source>
        <dbReference type="Proteomes" id="UP000244069"/>
    </source>
</evidence>
<dbReference type="PANTHER" id="PTHR43644">
    <property type="entry name" value="NA(+)-TRANSLOCATING NADH-QUINONE REDUCTASE SUBUNIT"/>
    <property type="match status" value="1"/>
</dbReference>
<dbReference type="InterPro" id="IPR010205">
    <property type="entry name" value="NqrF"/>
</dbReference>
<dbReference type="InterPro" id="IPR012675">
    <property type="entry name" value="Beta-grasp_dom_sf"/>
</dbReference>
<keyword evidence="20" id="KW-0406">Ion transport</keyword>
<evidence type="ECO:0000256" key="5">
    <source>
        <dbReference type="ARBA" id="ARBA00011309"/>
    </source>
</evidence>
<dbReference type="EC" id="7.2.1.1" evidence="6"/>
<evidence type="ECO:0000256" key="12">
    <source>
        <dbReference type="ARBA" id="ARBA00022714"/>
    </source>
</evidence>
<dbReference type="CDD" id="cd00207">
    <property type="entry name" value="fer2"/>
    <property type="match status" value="1"/>
</dbReference>
<comment type="function">
    <text evidence="2">NQR complex catalyzes the reduction of ubiquinone-1 to ubiquinol by two successive reactions, coupled with the transport of Na(+) ions from the cytoplasm to the periplasm. The first step is catalyzed by NqrF, which accepts electrons from NADH and reduces ubiquinone-1 to ubisemiquinone by a one-electron transfer pathway.</text>
</comment>
<dbReference type="InterPro" id="IPR001709">
    <property type="entry name" value="Flavoprot_Pyr_Nucl_cyt_Rdtase"/>
</dbReference>
<dbReference type="PRINTS" id="PR00406">
    <property type="entry name" value="CYTB5RDTASE"/>
</dbReference>
<evidence type="ECO:0000256" key="26">
    <source>
        <dbReference type="ARBA" id="ARBA00048891"/>
    </source>
</evidence>
<evidence type="ECO:0000256" key="21">
    <source>
        <dbReference type="ARBA" id="ARBA00023075"/>
    </source>
</evidence>
<reference evidence="29 30" key="1">
    <citation type="submission" date="2018-04" db="EMBL/GenBank/DDBJ databases">
        <title>Genomic Encyclopedia of Archaeal and Bacterial Type Strains, Phase II (KMG-II): from individual species to whole genera.</title>
        <authorList>
            <person name="Goeker M."/>
        </authorList>
    </citation>
    <scope>NUCLEOTIDE SEQUENCE [LARGE SCALE GENOMIC DNA]</scope>
    <source>
        <strain evidence="29 30">DSM 29329</strain>
    </source>
</reference>
<keyword evidence="9" id="KW-1003">Cell membrane</keyword>
<dbReference type="PROSITE" id="PS51384">
    <property type="entry name" value="FAD_FR"/>
    <property type="match status" value="1"/>
</dbReference>
<keyword evidence="21 29" id="KW-0830">Ubiquinone</keyword>
<dbReference type="InterPro" id="IPR017938">
    <property type="entry name" value="Riboflavin_synthase-like_b-brl"/>
</dbReference>
<dbReference type="GO" id="GO:0046872">
    <property type="term" value="F:metal ion binding"/>
    <property type="evidence" value="ECO:0007669"/>
    <property type="project" value="UniProtKB-KW"/>
</dbReference>
<accession>A0A2T6ANK8</accession>
<dbReference type="Pfam" id="PF00175">
    <property type="entry name" value="NAD_binding_1"/>
    <property type="match status" value="1"/>
</dbReference>
<comment type="similarity">
    <text evidence="4">Belongs to the NqrF family.</text>
</comment>
<keyword evidence="12" id="KW-0001">2Fe-2S</keyword>
<evidence type="ECO:0000256" key="22">
    <source>
        <dbReference type="ARBA" id="ARBA00023136"/>
    </source>
</evidence>
<comment type="subunit">
    <text evidence="5">Composed of six subunits; NqrA, NqrB, NqrC, NqrD, NqrE and NqrF.</text>
</comment>
<keyword evidence="8" id="KW-0813">Transport</keyword>
<keyword evidence="13" id="KW-0479">Metal-binding</keyword>
<dbReference type="PRINTS" id="PR00371">
    <property type="entry name" value="FPNCR"/>
</dbReference>
<dbReference type="Pfam" id="PF00111">
    <property type="entry name" value="Fer2"/>
    <property type="match status" value="1"/>
</dbReference>
<dbReference type="InterPro" id="IPR001041">
    <property type="entry name" value="2Fe-2S_ferredoxin-type"/>
</dbReference>
<feature type="domain" description="2Fe-2S ferredoxin-type" evidence="27">
    <location>
        <begin position="33"/>
        <end position="126"/>
    </location>
</feature>
<evidence type="ECO:0000256" key="14">
    <source>
        <dbReference type="ARBA" id="ARBA00022827"/>
    </source>
</evidence>
<dbReference type="SUPFAM" id="SSF52343">
    <property type="entry name" value="Ferredoxin reductase-like, C-terminal NADP-linked domain"/>
    <property type="match status" value="1"/>
</dbReference>
<dbReference type="EMBL" id="QBKN01000022">
    <property type="protein sequence ID" value="PTX45395.1"/>
    <property type="molecule type" value="Genomic_DNA"/>
</dbReference>
<dbReference type="AlphaFoldDB" id="A0A2T6ANK8"/>
<dbReference type="GO" id="GO:0006814">
    <property type="term" value="P:sodium ion transport"/>
    <property type="evidence" value="ECO:0007669"/>
    <property type="project" value="UniProtKB-KW"/>
</dbReference>
<keyword evidence="22" id="KW-0472">Membrane</keyword>
<keyword evidence="16" id="KW-0408">Iron</keyword>
<dbReference type="InterPro" id="IPR008333">
    <property type="entry name" value="Cbr1-like_FAD-bd_dom"/>
</dbReference>
<dbReference type="Pfam" id="PF00970">
    <property type="entry name" value="FAD_binding_6"/>
    <property type="match status" value="1"/>
</dbReference>
<comment type="cofactor">
    <cofactor evidence="1">
        <name>FAD</name>
        <dbReference type="ChEBI" id="CHEBI:57692"/>
    </cofactor>
</comment>
<evidence type="ECO:0000256" key="18">
    <source>
        <dbReference type="ARBA" id="ARBA00023027"/>
    </source>
</evidence>
<comment type="caution">
    <text evidence="29">The sequence shown here is derived from an EMBL/GenBank/DDBJ whole genome shotgun (WGS) entry which is preliminary data.</text>
</comment>
<dbReference type="GO" id="GO:0016655">
    <property type="term" value="F:oxidoreductase activity, acting on NAD(P)H, quinone or similar compound as acceptor"/>
    <property type="evidence" value="ECO:0007669"/>
    <property type="project" value="InterPro"/>
</dbReference>
<dbReference type="InterPro" id="IPR001433">
    <property type="entry name" value="OxRdtase_FAD/NAD-bd"/>
</dbReference>
<keyword evidence="30" id="KW-1185">Reference proteome</keyword>
<evidence type="ECO:0000259" key="27">
    <source>
        <dbReference type="PROSITE" id="PS51085"/>
    </source>
</evidence>
<evidence type="ECO:0000256" key="3">
    <source>
        <dbReference type="ARBA" id="ARBA00004533"/>
    </source>
</evidence>
<sequence>MTEIILGTLVVTLLVLALAVGLLQARKRLVPSGAIDITVNGGTHITAERGSRLLQVLHGNDIRIPAACGGSGTCGLCRVHVTGEGAGEPQATEKGVLSARERRDHMRLACQTSLRGDCAVTVPDDILSSGGGFICTVASTRMMAPLIREIVLDLPEGQPFDYLAGDFMQITAPPYKVDFGKLDLPEAFRETWEIAGWTELSSACDAPVTRAYSVANRAEDVNRAVFNIRLAVPPAGMEHEVPPGKVSSWLFSLKEGDKVEASGPFGEFHAQPTEAEMVFIGGGVGMAPLRALIHEQLGRGSTRRLRYFYGARSVADLFYVEEFDRLSEANPNFTWTPALSDPAPGDRWTGATGFIHEALRREMAKHPAPEDCEYYLCGPPVMISAVLATLERLGVEPENIFYDDFGG</sequence>
<name>A0A2T6ANK8_9RHOB</name>
<evidence type="ECO:0000256" key="4">
    <source>
        <dbReference type="ARBA" id="ARBA00005570"/>
    </source>
</evidence>
<keyword evidence="23" id="KW-0739">Sodium transport</keyword>
<dbReference type="InterPro" id="IPR017927">
    <property type="entry name" value="FAD-bd_FR_type"/>
</dbReference>
<dbReference type="CDD" id="cd06188">
    <property type="entry name" value="NADH_quinone_reductase"/>
    <property type="match status" value="1"/>
</dbReference>
<evidence type="ECO:0000256" key="9">
    <source>
        <dbReference type="ARBA" id="ARBA00022475"/>
    </source>
</evidence>
<keyword evidence="19" id="KW-0915">Sodium</keyword>
<dbReference type="PANTHER" id="PTHR43644:SF1">
    <property type="entry name" value="NAD(P)H-FLAVIN REDUCTASE"/>
    <property type="match status" value="1"/>
</dbReference>
<evidence type="ECO:0000256" key="20">
    <source>
        <dbReference type="ARBA" id="ARBA00023065"/>
    </source>
</evidence>
<dbReference type="NCBIfam" id="TIGR01941">
    <property type="entry name" value="nqrF"/>
    <property type="match status" value="1"/>
</dbReference>
<organism evidence="29 30">
    <name type="scientific">Allosediminivita pacifica</name>
    <dbReference type="NCBI Taxonomy" id="1267769"/>
    <lineage>
        <taxon>Bacteria</taxon>
        <taxon>Pseudomonadati</taxon>
        <taxon>Pseudomonadota</taxon>
        <taxon>Alphaproteobacteria</taxon>
        <taxon>Rhodobacterales</taxon>
        <taxon>Paracoccaceae</taxon>
        <taxon>Allosediminivita</taxon>
    </lineage>
</organism>
<evidence type="ECO:0000259" key="28">
    <source>
        <dbReference type="PROSITE" id="PS51384"/>
    </source>
</evidence>
<dbReference type="SUPFAM" id="SSF54292">
    <property type="entry name" value="2Fe-2S ferredoxin-like"/>
    <property type="match status" value="1"/>
</dbReference>
<evidence type="ECO:0000256" key="24">
    <source>
        <dbReference type="ARBA" id="ARBA00030032"/>
    </source>
</evidence>
<evidence type="ECO:0000256" key="23">
    <source>
        <dbReference type="ARBA" id="ARBA00023201"/>
    </source>
</evidence>